<dbReference type="InterPro" id="IPR003116">
    <property type="entry name" value="RBD_dom"/>
</dbReference>
<feature type="compositionally biased region" description="Basic and acidic residues" evidence="2">
    <location>
        <begin position="183"/>
        <end position="202"/>
    </location>
</feature>
<dbReference type="Pfam" id="PF02196">
    <property type="entry name" value="RBD"/>
    <property type="match status" value="1"/>
</dbReference>
<keyword evidence="6" id="KW-1185">Reference proteome</keyword>
<dbReference type="SMART" id="SM00315">
    <property type="entry name" value="RGS"/>
    <property type="match status" value="1"/>
</dbReference>
<dbReference type="GO" id="GO:0005886">
    <property type="term" value="C:plasma membrane"/>
    <property type="evidence" value="ECO:0007669"/>
    <property type="project" value="TreeGrafter"/>
</dbReference>
<dbReference type="GO" id="GO:0005096">
    <property type="term" value="F:GTPase activator activity"/>
    <property type="evidence" value="ECO:0007669"/>
    <property type="project" value="UniProtKB-KW"/>
</dbReference>
<dbReference type="CDD" id="cd17067">
    <property type="entry name" value="RBD2_RGS12_like"/>
    <property type="match status" value="1"/>
</dbReference>
<name>A0A553PGL7_TIGCA</name>
<protein>
    <recommendedName>
        <fullName evidence="7">RGS domain-containing protein</fullName>
    </recommendedName>
</protein>
<feature type="domain" description="RBD" evidence="4">
    <location>
        <begin position="260"/>
        <end position="330"/>
    </location>
</feature>
<dbReference type="Gene3D" id="1.10.196.10">
    <property type="match status" value="1"/>
</dbReference>
<dbReference type="SUPFAM" id="SSF54236">
    <property type="entry name" value="Ubiquitin-like"/>
    <property type="match status" value="2"/>
</dbReference>
<feature type="domain" description="RBD" evidence="4">
    <location>
        <begin position="331"/>
        <end position="401"/>
    </location>
</feature>
<dbReference type="PROSITE" id="PS50898">
    <property type="entry name" value="RBD"/>
    <property type="match status" value="2"/>
</dbReference>
<dbReference type="PRINTS" id="PR01301">
    <property type="entry name" value="RGSPROTEIN"/>
</dbReference>
<proteinExistence type="predicted"/>
<sequence>MWATDFEKLLHDPVGLQTFTEFLKKEFSAENIFFWVACERYRHLENESERHTAAIQIMDRHLSAGAPDPVNVDSHARQAAQDGMATTTPTMFNLAQKQIYNLMKFDSFSRFLKSELYKESLLAEMSGNPLPFANDLEAPLTEKSGEESKGSSKEKSSLSWGKKSSKADVENRRRSLLPWGNLRGKDRSKSKERSIGESELRAAKSMTLVPSQGQHKLKAKSRDDLSQSSRASLTSADVSKLSNNSRDSSLSHNADCEGCTLARVILPDKATTVVQTRNQETIRAMVSRLLDKRGLKYTSFDVFAPNLDKPLDLSEDCSTLGCTEVRVEPRVLFRLELPSKKSIGVKAKPAKIVKDVLGPILSQYGWNLDEMRVKLDSSRIDIDLEDTVQSIDNSRLVVTGRMPTEEVNSRLFEDMMRSKRPHNNGLDDQRSKVPGGDTEKQSMPPPERIPMKRGGGGSAFAKPKNANGPPSSAAILKNTGVTEELYEGLKLAQRGRLDDQRGTEINFEMPDFLKRGDANPRPNQGKENSHPFQSPLSHRQSEPIISNHRLDVFPPDPRLSTISSNNFYSQIENDYHTLNHPNHPSPFGRPPRDSFYVHNRSNDSNFSQEGYLPNSSEADRFFNLSNHSGEFSSGQFNESRVSLGFGNTPYRRGASTQPHHSLPPQSLEPPQNLYETLSHYKSGWNTPGTSLPPMADPTMLMRREPPPLPPKPKFGRMGRPNGVSSEIDMPMHQAPQHQQHQQQQQQQQQPRGYSVSFV</sequence>
<feature type="region of interest" description="Disordered" evidence="2">
    <location>
        <begin position="507"/>
        <end position="540"/>
    </location>
</feature>
<feature type="region of interest" description="Disordered" evidence="2">
    <location>
        <begin position="417"/>
        <end position="474"/>
    </location>
</feature>
<dbReference type="FunFam" id="1.10.167.10:FF:000001">
    <property type="entry name" value="Putative regulator of g-protein signaling 12"/>
    <property type="match status" value="1"/>
</dbReference>
<feature type="region of interest" description="Disordered" evidence="2">
    <location>
        <begin position="684"/>
        <end position="758"/>
    </location>
</feature>
<dbReference type="STRING" id="6832.A0A553PGL7"/>
<feature type="domain" description="RGS" evidence="3">
    <location>
        <begin position="5"/>
        <end position="121"/>
    </location>
</feature>
<dbReference type="InterPro" id="IPR036305">
    <property type="entry name" value="RGS_sf"/>
</dbReference>
<dbReference type="PROSITE" id="PS50132">
    <property type="entry name" value="RGS"/>
    <property type="match status" value="1"/>
</dbReference>
<evidence type="ECO:0000256" key="2">
    <source>
        <dbReference type="SAM" id="MobiDB-lite"/>
    </source>
</evidence>
<dbReference type="SUPFAM" id="SSF48097">
    <property type="entry name" value="Regulator of G-protein signaling, RGS"/>
    <property type="match status" value="1"/>
</dbReference>
<dbReference type="EMBL" id="VCGU01000004">
    <property type="protein sequence ID" value="TRY76818.1"/>
    <property type="molecule type" value="Genomic_DNA"/>
</dbReference>
<dbReference type="PANTHER" id="PTHR45945:SF3">
    <property type="entry name" value="REGULATOR OF G-PROTEIN SIGNALING LOCO"/>
    <property type="match status" value="1"/>
</dbReference>
<dbReference type="GO" id="GO:0007165">
    <property type="term" value="P:signal transduction"/>
    <property type="evidence" value="ECO:0007669"/>
    <property type="project" value="InterPro"/>
</dbReference>
<evidence type="ECO:0000313" key="5">
    <source>
        <dbReference type="EMBL" id="TRY76818.1"/>
    </source>
</evidence>
<dbReference type="Gene3D" id="1.10.167.10">
    <property type="entry name" value="Regulator of G-protein Signalling 4, domain 2"/>
    <property type="match status" value="1"/>
</dbReference>
<dbReference type="GO" id="GO:0008277">
    <property type="term" value="P:regulation of G protein-coupled receptor signaling pathway"/>
    <property type="evidence" value="ECO:0007669"/>
    <property type="project" value="TreeGrafter"/>
</dbReference>
<dbReference type="AlphaFoldDB" id="A0A553PGL7"/>
<dbReference type="GO" id="GO:0005634">
    <property type="term" value="C:nucleus"/>
    <property type="evidence" value="ECO:0007669"/>
    <property type="project" value="TreeGrafter"/>
</dbReference>
<dbReference type="GO" id="GO:0005737">
    <property type="term" value="C:cytoplasm"/>
    <property type="evidence" value="ECO:0007669"/>
    <property type="project" value="TreeGrafter"/>
</dbReference>
<accession>A0A553PGL7</accession>
<dbReference type="Gene3D" id="3.10.20.90">
    <property type="entry name" value="Phosphatidylinositol 3-kinase Catalytic Subunit, Chain A, domain 1"/>
    <property type="match status" value="2"/>
</dbReference>
<dbReference type="SMART" id="SM00455">
    <property type="entry name" value="RBD"/>
    <property type="match status" value="2"/>
</dbReference>
<dbReference type="InterPro" id="IPR024066">
    <property type="entry name" value="RGS_subdom1/3"/>
</dbReference>
<feature type="region of interest" description="Disordered" evidence="2">
    <location>
        <begin position="141"/>
        <end position="253"/>
    </location>
</feature>
<feature type="compositionally biased region" description="Polar residues" evidence="2">
    <location>
        <begin position="226"/>
        <end position="252"/>
    </location>
</feature>
<dbReference type="PANTHER" id="PTHR45945">
    <property type="entry name" value="REGULATOR OF G-PROTEIN SIGNALING LOCO"/>
    <property type="match status" value="1"/>
</dbReference>
<dbReference type="InterPro" id="IPR044926">
    <property type="entry name" value="RGS_subdomain_2"/>
</dbReference>
<dbReference type="InterPro" id="IPR029071">
    <property type="entry name" value="Ubiquitin-like_domsf"/>
</dbReference>
<dbReference type="InterPro" id="IPR046995">
    <property type="entry name" value="RGS10/12/14-like"/>
</dbReference>
<comment type="caution">
    <text evidence="5">The sequence shown here is derived from an EMBL/GenBank/DDBJ whole genome shotgun (WGS) entry which is preliminary data.</text>
</comment>
<dbReference type="InterPro" id="IPR016137">
    <property type="entry name" value="RGS"/>
</dbReference>
<evidence type="ECO:0000256" key="1">
    <source>
        <dbReference type="ARBA" id="ARBA00022468"/>
    </source>
</evidence>
<organism evidence="5 6">
    <name type="scientific">Tigriopus californicus</name>
    <name type="common">Marine copepod</name>
    <dbReference type="NCBI Taxonomy" id="6832"/>
    <lineage>
        <taxon>Eukaryota</taxon>
        <taxon>Metazoa</taxon>
        <taxon>Ecdysozoa</taxon>
        <taxon>Arthropoda</taxon>
        <taxon>Crustacea</taxon>
        <taxon>Multicrustacea</taxon>
        <taxon>Hexanauplia</taxon>
        <taxon>Copepoda</taxon>
        <taxon>Harpacticoida</taxon>
        <taxon>Harpacticidae</taxon>
        <taxon>Tigriopus</taxon>
    </lineage>
</organism>
<evidence type="ECO:0000259" key="4">
    <source>
        <dbReference type="PROSITE" id="PS50898"/>
    </source>
</evidence>
<feature type="compositionally biased region" description="Basic and acidic residues" evidence="2">
    <location>
        <begin position="143"/>
        <end position="156"/>
    </location>
</feature>
<evidence type="ECO:0000313" key="6">
    <source>
        <dbReference type="Proteomes" id="UP000318571"/>
    </source>
</evidence>
<reference evidence="5 6" key="1">
    <citation type="journal article" date="2018" name="Nat. Ecol. Evol.">
        <title>Genomic signatures of mitonuclear coevolution across populations of Tigriopus californicus.</title>
        <authorList>
            <person name="Barreto F.S."/>
            <person name="Watson E.T."/>
            <person name="Lima T.G."/>
            <person name="Willett C.S."/>
            <person name="Edmands S."/>
            <person name="Li W."/>
            <person name="Burton R.S."/>
        </authorList>
    </citation>
    <scope>NUCLEOTIDE SEQUENCE [LARGE SCALE GENOMIC DNA]</scope>
    <source>
        <strain evidence="5 6">San Diego</strain>
    </source>
</reference>
<dbReference type="Pfam" id="PF00615">
    <property type="entry name" value="RGS"/>
    <property type="match status" value="1"/>
</dbReference>
<evidence type="ECO:0008006" key="7">
    <source>
        <dbReference type="Google" id="ProtNLM"/>
    </source>
</evidence>
<evidence type="ECO:0000259" key="3">
    <source>
        <dbReference type="PROSITE" id="PS50132"/>
    </source>
</evidence>
<feature type="compositionally biased region" description="Low complexity" evidence="2">
    <location>
        <begin position="736"/>
        <end position="749"/>
    </location>
</feature>
<dbReference type="CDD" id="cd01817">
    <property type="entry name" value="RBD1_RGS12_like"/>
    <property type="match status" value="1"/>
</dbReference>
<dbReference type="OMA" id="FWVACER"/>
<dbReference type="Proteomes" id="UP000318571">
    <property type="component" value="Chromosome 5"/>
</dbReference>
<gene>
    <name evidence="5" type="ORF">TCAL_03504</name>
</gene>
<feature type="region of interest" description="Disordered" evidence="2">
    <location>
        <begin position="575"/>
        <end position="594"/>
    </location>
</feature>
<keyword evidence="1" id="KW-0343">GTPase activation</keyword>
<feature type="compositionally biased region" description="Polar residues" evidence="2">
    <location>
        <begin position="521"/>
        <end position="538"/>
    </location>
</feature>